<dbReference type="Pfam" id="PF00400">
    <property type="entry name" value="WD40"/>
    <property type="match status" value="3"/>
</dbReference>
<feature type="region of interest" description="Disordered" evidence="2">
    <location>
        <begin position="1980"/>
        <end position="2002"/>
    </location>
</feature>
<dbReference type="InParanoid" id="E3MC26"/>
<keyword evidence="5" id="KW-1185">Reference proteome</keyword>
<dbReference type="SUPFAM" id="SSF50978">
    <property type="entry name" value="WD40 repeat-like"/>
    <property type="match status" value="2"/>
</dbReference>
<feature type="compositionally biased region" description="Basic and acidic residues" evidence="2">
    <location>
        <begin position="434"/>
        <end position="453"/>
    </location>
</feature>
<dbReference type="STRING" id="31234.E3MC26"/>
<feature type="compositionally biased region" description="Polar residues" evidence="2">
    <location>
        <begin position="1477"/>
        <end position="1486"/>
    </location>
</feature>
<evidence type="ECO:0000256" key="1">
    <source>
        <dbReference type="PROSITE-ProRule" id="PRU00221"/>
    </source>
</evidence>
<feature type="region of interest" description="Disordered" evidence="2">
    <location>
        <begin position="2451"/>
        <end position="2476"/>
    </location>
</feature>
<dbReference type="EMBL" id="DS268434">
    <property type="protein sequence ID" value="EFO98267.1"/>
    <property type="molecule type" value="Genomic_DNA"/>
</dbReference>
<sequence>MNAHQVITGALNNGENVYALGNVEGLTFTACAVGSDVVILDSDFNRVQIIPESKNHLIVSSLSCCQETGKIAVTYGNLVKILEATNSGVEKSKLKSLIFQFTWVETYSFTHKEPISSVQWSMEGLRLLFVINDKLVLHQHRSVSSTSRSSTSAPVTFCIADDDLQERHTWEVIWTTALPSKPKFIKYSPDGYYLALSGDRDCFIKIFHQNTLDHAELDFCEIILNHPAPVCGFEWRKTGRYMPRKCISPILLSWCEDRTSRIWKETPAPEGSIIDLTGEGGGEPLWDRQKAKKFLGKYIRVKKTKTRILNKLRKIMPEKHCETDSNPIGLRAQIGKSPSLLDFPSPMSKEKEREAIDQAEVSFYLAATINAETDCLLVPSFNELNNQKPFCVHWLNNKELVFSVGAEKLLAEAVLLDLDGSTNPNIESGEPSPVDEHHRSPIDNDHPHSEGSGRARTAGSVTSDAPSSKDILDVKLEILLRQWTKSNDVLFSIHPVDGSLLTWTVEWLDDHFRQPVISYSSRLPGALPCSDSMSLQSKLNTFNPHEPIYLDALRNDSENKDTSQMLHDKLMERRVSNTIHVLTSHDNGTLNLWHMSVDDQSSFSCVVSMTHISRMCGHRFQMQQIIAHPVLPLLLTTSKFKSPKVKVDSTMDVLSEVILWKITPVGPLCKQGGVKELARVASPLISGFSTVGWVPAILPSCTLGTVCNSPSSCFISCDGNQLIIYQAVLDARGLLSELANARTAYSGRDTLDNYSDKILRTPSPRSDRAPSFLKQFNVVSTQSTAKPGCVLEVGKIEDVNLNELNLMFLHVFQSRIVIADEEDASDTMSSVIDRSQSPTFKDKFFIVIVDQKENEDVIMMFSLTISSQPPQSIPTFDTEALPGEKGFLRPSSPLAPSMAKLNFEAELVCRQVMPLPEGTRITNVVPAAGHLSSSSIYPACETPYVLVSSDNDDSVRFWRCIKVDDPVSPNKFEWREWNMISENHPSELGMEGAIVKVNAAHSGRIACAYQKSNIASSDSNNISIEVAVFECESSGGVEWFREDSFSIQQNHFYEFSKPHYNDMHNKRLSSGEQEHLNLLQQRTEVLRSSFRRGINAGKPTKPSYELILTLAVPDNHISSVKLENIVRLDWVSTEDGTHMLTVGMGTKVYIYAQIGQDPAQQNVTLMRESETTMRRPSIRKASSFLPNIQPNSRFTSWICCRVLSLDTADGLPPIPTALSWVRDGILIVGMQSEMRVYNQWNFKDTEEKMKKAVPAANPNIVSLTVSTSHSMLDQLTRKKEALVSSRSRVFLEFVNTMHKAHPKENESQMVLDILKSEGVFETARMCSPILPQYHPKQLIVLLNAGKKRRVKAILNHVLTSLKQRKGAAHNPLSRAASIKRMNTVDRGNSVQAMPVDARIDDDSMDYDEIDDIPLLPLYALFEADVDTNVAMDKPEELVAKNTDEYDDLFDNGYDKDGDIDAILEDTGSVHSGRSRHQSVGSDSARNNDSHVAATFTAKDYRKLTELLTHTHLPGLSSVDQMHLLAIADTLSHFASDAKDKVEQANAAMKPVVQSVLGDNTAGGYATAAAGVETVDECGLRYLMAMKQHEYLLVCLPMKQRMELKKSGLSAANIIWAQHSETETELLNALPGMHKTSPTWDELKGLGVAWWLKNTASLRICIEKIAKAAFQQNQDPMDASLFYLALRKKNVLTHLFKTVRNQTMADFFMNDFNQEHWQKVAAKNAFVLMSKQRFQHAAAFFLLSGSLKDAVQTLCGKCNDIQLALVIVRMYESDPEAQQAMINELLCREVLGMTYEEFEQQRGRTDEDTPVSVHASKEPFERSMAFWMLKDYTRSAHTLVQEAQSDRLLTSLSDIFNFYSYLRKHPLVVRQRLNNIGAQVGTTEKLLALGRQLESILTPPERRLFFRTSAEHMARGCPMLSLDVLTLLPKQISIVQDYDEALRAIFGSSADQAPPPPPPIEVDWSKPAISDEPDELKLDWSDEEGEATEEEKPTPAPQDALPETIPTVNGMINSTALQSQLVGSTDIFAQHMKFVASLRILTEELSTLASGFDVDGGQLRNQYLLRTSHIFFQLLNWLEREVEVLQINCDYNVERKPYDENHDSDYWSSTGPNYDQPAESSKLSRASPSSLTPRRRTWLKANQKLLRSFTSFCTLHSAHNHRLASVLMELLLLLLNVQRDAEDDILPKQLLATGVSTFPLLDAAISSPKMFVSSPLAYIENQGYDLLAAISELHNVPNMAGDLQKCYMLYNLCQGFSCCIYLSLTDIDQIYSSMLNLDTRPALIGRAHDNFVVTPPVKWPGVEALVALLGREKEDDAPQLRLLIIESFLAISMSLFCFALSAYDSRWLYRLSVHEIDPHRFGQIFGGGGETKKSTHPPARPPRPAAPVVQKESVTSDSNGDQLRSRLNLRILGNEKFSTASKESLPSEQSYSKWVPPQMNIVQLFAEKPNVSRTEDEVMYDSDEEEKGAGYSDEEEEEDNLGCENAAPASFAWQLLRLALIQQQLYRVKQFLVLVGFDPRDIPTVAPRIDAVLQQLSNWIAQQHQTLKTFPGGIPSDLLPDMTIDTSDQHLAATMKKYAALVKQNNTPFESDDRKIQTIRRLWSFLVREDHLQEIFIKYIFSQQSTMENAPEPVDMFMGIDNNPILPEAFKIVQKDSEPIVAFGCNQESPGLIVVSNGRELQEMDMSSVFKDQYDQTSWMWNRAELDMKNIHSKRDALRDNDDYQIFTDSNSHNAKHTNVMIKRHIPGVRRIDSHPHAPFYVTGSSDGSIKVWKWGAKDTVYTARVAGQHAKVSKIAFSCNGNKFAAVDGDGMLCLWQASQATEQKKPFFSQRCHNKSATDVCFLGHSSSVLLTAGSSSLDYNLGLWDTLLPTNRALVHSWIAHPEGATCALYVPNQQTIFSGGRHGEICLWDIRQRQLRHTIKAFDQMHVVKTLATDSAQDLVVSGSSEGDIKIWSADANPQLMYSLPGEHTAKTGFSFRQVGQSSVQGVQQLFIDQNMRLFSCGADASLKFRTLPSIFNMTNLL</sequence>
<dbReference type="FunFam" id="2.130.10.10:FF:002900">
    <property type="entry name" value="Protein CBR-RBC-1"/>
    <property type="match status" value="1"/>
</dbReference>
<reference evidence="4" key="1">
    <citation type="submission" date="2007-07" db="EMBL/GenBank/DDBJ databases">
        <title>PCAP assembly of the Caenorhabditis remanei genome.</title>
        <authorList>
            <consortium name="The Caenorhabditis remanei Sequencing Consortium"/>
            <person name="Wilson R.K."/>
        </authorList>
    </citation>
    <scope>NUCLEOTIDE SEQUENCE [LARGE SCALE GENOMIC DNA]</scope>
    <source>
        <strain evidence="4">PB4641</strain>
    </source>
</reference>
<dbReference type="Proteomes" id="UP000008281">
    <property type="component" value="Unassembled WGS sequence"/>
</dbReference>
<name>E3MC26_CAERE</name>
<feature type="region of interest" description="Disordered" evidence="2">
    <location>
        <begin position="1467"/>
        <end position="1487"/>
    </location>
</feature>
<dbReference type="InterPro" id="IPR015943">
    <property type="entry name" value="WD40/YVTN_repeat-like_dom_sf"/>
</dbReference>
<dbReference type="PANTHER" id="PTHR13950:SF9">
    <property type="entry name" value="RABCONNECTIN-3A"/>
    <property type="match status" value="1"/>
</dbReference>
<dbReference type="InterPro" id="IPR022033">
    <property type="entry name" value="Rav1p_C"/>
</dbReference>
<dbReference type="FunCoup" id="E3MC26">
    <property type="interactions" value="2492"/>
</dbReference>
<dbReference type="Pfam" id="PF12234">
    <property type="entry name" value="Rav1p_C"/>
    <property type="match status" value="1"/>
</dbReference>
<dbReference type="GO" id="GO:0007035">
    <property type="term" value="P:vacuolar acidification"/>
    <property type="evidence" value="ECO:0007669"/>
    <property type="project" value="TreeGrafter"/>
</dbReference>
<accession>E3MC26</accession>
<dbReference type="HOGENOM" id="CLU_000267_0_0_1"/>
<dbReference type="PROSITE" id="PS50294">
    <property type="entry name" value="WD_REPEATS_REGION"/>
    <property type="match status" value="1"/>
</dbReference>
<feature type="compositionally biased region" description="Low complexity" evidence="2">
    <location>
        <begin position="2119"/>
        <end position="2129"/>
    </location>
</feature>
<feature type="region of interest" description="Disordered" evidence="2">
    <location>
        <begin position="2363"/>
        <end position="2400"/>
    </location>
</feature>
<evidence type="ECO:0000259" key="3">
    <source>
        <dbReference type="Pfam" id="PF12234"/>
    </source>
</evidence>
<keyword evidence="1" id="KW-0853">WD repeat</keyword>
<feature type="compositionally biased region" description="Acidic residues" evidence="2">
    <location>
        <begin position="2456"/>
        <end position="2476"/>
    </location>
</feature>
<organism evidence="5">
    <name type="scientific">Caenorhabditis remanei</name>
    <name type="common">Caenorhabditis vulgaris</name>
    <dbReference type="NCBI Taxonomy" id="31234"/>
    <lineage>
        <taxon>Eukaryota</taxon>
        <taxon>Metazoa</taxon>
        <taxon>Ecdysozoa</taxon>
        <taxon>Nematoda</taxon>
        <taxon>Chromadorea</taxon>
        <taxon>Rhabditida</taxon>
        <taxon>Rhabditina</taxon>
        <taxon>Rhabditomorpha</taxon>
        <taxon>Rhabditoidea</taxon>
        <taxon>Rhabditidae</taxon>
        <taxon>Peloderinae</taxon>
        <taxon>Caenorhabditis</taxon>
    </lineage>
</organism>
<feature type="region of interest" description="Disordered" evidence="2">
    <location>
        <begin position="2101"/>
        <end position="2129"/>
    </location>
</feature>
<feature type="compositionally biased region" description="Polar residues" evidence="2">
    <location>
        <begin position="2391"/>
        <end position="2400"/>
    </location>
</feature>
<dbReference type="Gene3D" id="2.130.10.10">
    <property type="entry name" value="YVTN repeat-like/Quinoprotein amine dehydrogenase"/>
    <property type="match status" value="3"/>
</dbReference>
<gene>
    <name evidence="4" type="primary">Cre-rbc-1</name>
    <name evidence="4" type="ORF">CRE_15296</name>
</gene>
<dbReference type="SMART" id="SM00320">
    <property type="entry name" value="WD40"/>
    <property type="match status" value="9"/>
</dbReference>
<protein>
    <submittedName>
        <fullName evidence="4">CRE-RBC-1 protein</fullName>
    </submittedName>
</protein>
<dbReference type="InterPro" id="IPR052208">
    <property type="entry name" value="DmX-like/RAVE_component"/>
</dbReference>
<dbReference type="eggNOG" id="KOG1064">
    <property type="taxonomic scope" value="Eukaryota"/>
</dbReference>
<evidence type="ECO:0000256" key="2">
    <source>
        <dbReference type="SAM" id="MobiDB-lite"/>
    </source>
</evidence>
<dbReference type="InterPro" id="IPR001680">
    <property type="entry name" value="WD40_rpt"/>
</dbReference>
<feature type="repeat" description="WD" evidence="1">
    <location>
        <begin position="2741"/>
        <end position="2782"/>
    </location>
</feature>
<evidence type="ECO:0000313" key="5">
    <source>
        <dbReference type="Proteomes" id="UP000008281"/>
    </source>
</evidence>
<dbReference type="InterPro" id="IPR036322">
    <property type="entry name" value="WD40_repeat_dom_sf"/>
</dbReference>
<dbReference type="OrthoDB" id="342131at2759"/>
<dbReference type="PROSITE" id="PS50082">
    <property type="entry name" value="WD_REPEATS_2"/>
    <property type="match status" value="2"/>
</dbReference>
<feature type="repeat" description="WD" evidence="1">
    <location>
        <begin position="2880"/>
        <end position="2921"/>
    </location>
</feature>
<evidence type="ECO:0000313" key="4">
    <source>
        <dbReference type="EMBL" id="EFO98267.1"/>
    </source>
</evidence>
<proteinExistence type="predicted"/>
<feature type="region of interest" description="Disordered" evidence="2">
    <location>
        <begin position="420"/>
        <end position="467"/>
    </location>
</feature>
<feature type="domain" description="RAVE complex protein Rav1 C-terminal" evidence="3">
    <location>
        <begin position="1571"/>
        <end position="1796"/>
    </location>
</feature>
<dbReference type="GO" id="GO:0043291">
    <property type="term" value="C:RAVE complex"/>
    <property type="evidence" value="ECO:0007669"/>
    <property type="project" value="TreeGrafter"/>
</dbReference>
<dbReference type="PANTHER" id="PTHR13950">
    <property type="entry name" value="RABCONNECTIN-RELATED"/>
    <property type="match status" value="1"/>
</dbReference>
<dbReference type="OMA" id="AENGNTC"/>
<feature type="region of interest" description="Disordered" evidence="2">
    <location>
        <begin position="1947"/>
        <end position="1966"/>
    </location>
</feature>